<reference evidence="2" key="1">
    <citation type="submission" date="2014-09" db="EMBL/GenBank/DDBJ databases">
        <authorList>
            <person name="Magalhaes I.L.F."/>
            <person name="Oliveira U."/>
            <person name="Santos F.R."/>
            <person name="Vidigal T.H.D.A."/>
            <person name="Brescovit A.D."/>
            <person name="Santos A.J."/>
        </authorList>
    </citation>
    <scope>NUCLEOTIDE SEQUENCE</scope>
    <source>
        <tissue evidence="2">Shoot tissue taken approximately 20 cm above the soil surface</tissue>
    </source>
</reference>
<sequence>MAKMWEDMHMHHASQLKIVLNLKSVDISDSNIETSDYHHSHTSAT</sequence>
<protein>
    <recommendedName>
        <fullName evidence="1">DUF632 domain-containing protein</fullName>
    </recommendedName>
</protein>
<organism evidence="2">
    <name type="scientific">Arundo donax</name>
    <name type="common">Giant reed</name>
    <name type="synonym">Donax arundinaceus</name>
    <dbReference type="NCBI Taxonomy" id="35708"/>
    <lineage>
        <taxon>Eukaryota</taxon>
        <taxon>Viridiplantae</taxon>
        <taxon>Streptophyta</taxon>
        <taxon>Embryophyta</taxon>
        <taxon>Tracheophyta</taxon>
        <taxon>Spermatophyta</taxon>
        <taxon>Magnoliopsida</taxon>
        <taxon>Liliopsida</taxon>
        <taxon>Poales</taxon>
        <taxon>Poaceae</taxon>
        <taxon>PACMAD clade</taxon>
        <taxon>Arundinoideae</taxon>
        <taxon>Arundineae</taxon>
        <taxon>Arundo</taxon>
    </lineage>
</organism>
<dbReference type="Pfam" id="PF04782">
    <property type="entry name" value="DUF632"/>
    <property type="match status" value="1"/>
</dbReference>
<accession>A0A0A9FKX3</accession>
<name>A0A0A9FKX3_ARUDO</name>
<evidence type="ECO:0000259" key="1">
    <source>
        <dbReference type="Pfam" id="PF04782"/>
    </source>
</evidence>
<dbReference type="AlphaFoldDB" id="A0A0A9FKX3"/>
<dbReference type="InterPro" id="IPR006867">
    <property type="entry name" value="DUF632"/>
</dbReference>
<feature type="domain" description="DUF632" evidence="1">
    <location>
        <begin position="1"/>
        <end position="43"/>
    </location>
</feature>
<reference evidence="2" key="2">
    <citation type="journal article" date="2015" name="Data Brief">
        <title>Shoot transcriptome of the giant reed, Arundo donax.</title>
        <authorList>
            <person name="Barrero R.A."/>
            <person name="Guerrero F.D."/>
            <person name="Moolhuijzen P."/>
            <person name="Goolsby J.A."/>
            <person name="Tidwell J."/>
            <person name="Bellgard S.E."/>
            <person name="Bellgard M.I."/>
        </authorList>
    </citation>
    <scope>NUCLEOTIDE SEQUENCE</scope>
    <source>
        <tissue evidence="2">Shoot tissue taken approximately 20 cm above the soil surface</tissue>
    </source>
</reference>
<evidence type="ECO:0000313" key="2">
    <source>
        <dbReference type="EMBL" id="JAE08933.1"/>
    </source>
</evidence>
<proteinExistence type="predicted"/>
<dbReference type="EMBL" id="GBRH01188963">
    <property type="protein sequence ID" value="JAE08933.1"/>
    <property type="molecule type" value="Transcribed_RNA"/>
</dbReference>